<proteinExistence type="predicted"/>
<dbReference type="Pfam" id="PF13638">
    <property type="entry name" value="PIN_4"/>
    <property type="match status" value="1"/>
</dbReference>
<dbReference type="OMA" id="HRTINSN"/>
<dbReference type="Pfam" id="PF21693">
    <property type="entry name" value="SWT1_3rd"/>
    <property type="match status" value="1"/>
</dbReference>
<keyword evidence="3" id="KW-1185">Reference proteome</keyword>
<dbReference type="EMBL" id="SWFT01000036">
    <property type="protein sequence ID" value="KAA8906227.1"/>
    <property type="molecule type" value="Genomic_DNA"/>
</dbReference>
<dbReference type="SMART" id="SM00670">
    <property type="entry name" value="PINc"/>
    <property type="match status" value="1"/>
</dbReference>
<protein>
    <recommendedName>
        <fullName evidence="1">PIN domain-containing protein</fullName>
    </recommendedName>
</protein>
<feature type="domain" description="PIN" evidence="1">
    <location>
        <begin position="36"/>
        <end position="156"/>
    </location>
</feature>
<dbReference type="InterPro" id="IPR052626">
    <property type="entry name" value="SWT1_Regulator"/>
</dbReference>
<evidence type="ECO:0000313" key="2">
    <source>
        <dbReference type="EMBL" id="KAA8906227.1"/>
    </source>
</evidence>
<name>A0A642UVD4_DIURU</name>
<dbReference type="GO" id="GO:0004540">
    <property type="term" value="F:RNA nuclease activity"/>
    <property type="evidence" value="ECO:0007669"/>
    <property type="project" value="UniProtKB-ARBA"/>
</dbReference>
<dbReference type="RefSeq" id="XP_034014047.1">
    <property type="nucleotide sequence ID" value="XM_034153683.1"/>
</dbReference>
<dbReference type="VEuPathDB" id="FungiDB:DIURU_001169"/>
<sequence length="356" mass="40204">MDVDMDDATVEGEYHQSAVTGFSTMPPPPSVNVGASYLVVDTNVLISHLELVNQLVDLAPRANITIIIPVAVVNELDGLKSGSRKQSTKISAQKAITWYFELFAANCPYIRGQKPQEVIDEFTRNDDAILDCCLYIKKHHPNDLVVLMSNDKNLCAKALIEPVPTVTVVPEMTAISIAEMIYNERQSMGPEEPQVRDIEMTDTLMAPLFNSAPVTDDIPSVVHQELEQVAIELVDQAIIKCYGSRELTPEYTRPSTLEEAAELLIRFWFTVFEEIFEKVHSRKFDPFKAKGKNNRGEIINTEIPSPAELPNFVNFWKKLLVPIHDDNMGKYRNSVVKDYFKRWTKMADENINEGTI</sequence>
<dbReference type="AlphaFoldDB" id="A0A642UVD4"/>
<organism evidence="2 3">
    <name type="scientific">Diutina rugosa</name>
    <name type="common">Yeast</name>
    <name type="synonym">Candida rugosa</name>
    <dbReference type="NCBI Taxonomy" id="5481"/>
    <lineage>
        <taxon>Eukaryota</taxon>
        <taxon>Fungi</taxon>
        <taxon>Dikarya</taxon>
        <taxon>Ascomycota</taxon>
        <taxon>Saccharomycotina</taxon>
        <taxon>Pichiomycetes</taxon>
        <taxon>Debaryomycetaceae</taxon>
        <taxon>Diutina</taxon>
    </lineage>
</organism>
<evidence type="ECO:0000259" key="1">
    <source>
        <dbReference type="SMART" id="SM00670"/>
    </source>
</evidence>
<dbReference type="GeneID" id="54779822"/>
<dbReference type="CDD" id="cd18727">
    <property type="entry name" value="PIN_Swt1-like"/>
    <property type="match status" value="1"/>
</dbReference>
<dbReference type="PANTHER" id="PTHR16161">
    <property type="entry name" value="TRANSCRIPTIONAL PROTEIN SWT1"/>
    <property type="match status" value="1"/>
</dbReference>
<dbReference type="InterPro" id="IPR029060">
    <property type="entry name" value="PIN-like_dom_sf"/>
</dbReference>
<dbReference type="Proteomes" id="UP000449547">
    <property type="component" value="Unassembled WGS sequence"/>
</dbReference>
<dbReference type="OrthoDB" id="2017974at2759"/>
<gene>
    <name evidence="2" type="ORF">DIURU_001169</name>
</gene>
<comment type="caution">
    <text evidence="2">The sequence shown here is derived from an EMBL/GenBank/DDBJ whole genome shotgun (WGS) entry which is preliminary data.</text>
</comment>
<dbReference type="SUPFAM" id="SSF88723">
    <property type="entry name" value="PIN domain-like"/>
    <property type="match status" value="1"/>
</dbReference>
<dbReference type="GO" id="GO:0005634">
    <property type="term" value="C:nucleus"/>
    <property type="evidence" value="ECO:0007669"/>
    <property type="project" value="TreeGrafter"/>
</dbReference>
<dbReference type="Gene3D" id="3.40.50.1010">
    <property type="entry name" value="5'-nuclease"/>
    <property type="match status" value="1"/>
</dbReference>
<dbReference type="InterPro" id="IPR049014">
    <property type="entry name" value="SWT1_C"/>
</dbReference>
<accession>A0A642UVD4</accession>
<dbReference type="InterPro" id="IPR002716">
    <property type="entry name" value="PIN_dom"/>
</dbReference>
<evidence type="ECO:0000313" key="3">
    <source>
        <dbReference type="Proteomes" id="UP000449547"/>
    </source>
</evidence>
<reference evidence="2 3" key="1">
    <citation type="submission" date="2019-07" db="EMBL/GenBank/DDBJ databases">
        <title>Genome assembly of two rare yeast pathogens: Diutina rugosa and Trichomonascus ciferrii.</title>
        <authorList>
            <person name="Mixao V."/>
            <person name="Saus E."/>
            <person name="Hansen A."/>
            <person name="Lass-Flor C."/>
            <person name="Gabaldon T."/>
        </authorList>
    </citation>
    <scope>NUCLEOTIDE SEQUENCE [LARGE SCALE GENOMIC DNA]</scope>
    <source>
        <strain evidence="2 3">CBS 613</strain>
    </source>
</reference>
<dbReference type="PANTHER" id="PTHR16161:SF0">
    <property type="entry name" value="TRANSCRIPTIONAL PROTEIN SWT1"/>
    <property type="match status" value="1"/>
</dbReference>